<proteinExistence type="predicted"/>
<dbReference type="InterPro" id="IPR047153">
    <property type="entry name" value="TRIM45/56/19-like"/>
</dbReference>
<feature type="domain" description="B box-type" evidence="3">
    <location>
        <begin position="59"/>
        <end position="99"/>
    </location>
</feature>
<sequence length="277" mass="32287">MAQIPSQNCTFCSKIAALYCYDCQQCLCTQCQKNIHGIVAVCRDHKVGDIHKAGNRIYKPVPTCDVHNKEFLYYCGKCDCLTCKECITSSHNGHITKEIKNIADIRRKDVDQIINKLKTKVEEIEETLKTIDGSHSLQIQSDCDSYIENVEKTSQEIHQIIDRNKLISITTATDFRENEEQDLKRKRVFFQRLSNEYSDRLLKFENLLQEPHDSTFFTEWKCLQTELQIMTEESEQLLSGPRRIFRFNQGTFIRAVIEDFDNQFQMGYVIKAEFIIG</sequence>
<dbReference type="InterPro" id="IPR000315">
    <property type="entry name" value="Znf_B-box"/>
</dbReference>
<reference evidence="4 5" key="1">
    <citation type="submission" date="2020-06" db="EMBL/GenBank/DDBJ databases">
        <authorList>
            <person name="Li R."/>
            <person name="Bekaert M."/>
        </authorList>
    </citation>
    <scope>NUCLEOTIDE SEQUENCE [LARGE SCALE GENOMIC DNA]</scope>
    <source>
        <strain evidence="5">wild</strain>
    </source>
</reference>
<dbReference type="PANTHER" id="PTHR25462:SF296">
    <property type="entry name" value="MEIOTIC P26, ISOFORM F"/>
    <property type="match status" value="1"/>
</dbReference>
<keyword evidence="1" id="KW-0479">Metal-binding</keyword>
<keyword evidence="2" id="KW-0175">Coiled coil</keyword>
<dbReference type="Pfam" id="PF00643">
    <property type="entry name" value="zf-B_box"/>
    <property type="match status" value="2"/>
</dbReference>
<evidence type="ECO:0000256" key="1">
    <source>
        <dbReference type="PROSITE-ProRule" id="PRU00024"/>
    </source>
</evidence>
<dbReference type="AlphaFoldDB" id="A0A6J8CA40"/>
<dbReference type="SUPFAM" id="SSF57845">
    <property type="entry name" value="B-box zinc-binding domain"/>
    <property type="match status" value="1"/>
</dbReference>
<keyword evidence="1" id="KW-0863">Zinc-finger</keyword>
<evidence type="ECO:0000313" key="4">
    <source>
        <dbReference type="EMBL" id="CAC5392472.1"/>
    </source>
</evidence>
<evidence type="ECO:0000259" key="3">
    <source>
        <dbReference type="PROSITE" id="PS50119"/>
    </source>
</evidence>
<dbReference type="PANTHER" id="PTHR25462">
    <property type="entry name" value="BONUS, ISOFORM C-RELATED"/>
    <property type="match status" value="1"/>
</dbReference>
<gene>
    <name evidence="4" type="ORF">MCOR_27405</name>
</gene>
<evidence type="ECO:0000313" key="5">
    <source>
        <dbReference type="Proteomes" id="UP000507470"/>
    </source>
</evidence>
<feature type="coiled-coil region" evidence="2">
    <location>
        <begin position="107"/>
        <end position="134"/>
    </location>
</feature>
<keyword evidence="1" id="KW-0862">Zinc</keyword>
<accession>A0A6J8CA40</accession>
<dbReference type="EMBL" id="CACVKT020004984">
    <property type="protein sequence ID" value="CAC5392472.1"/>
    <property type="molecule type" value="Genomic_DNA"/>
</dbReference>
<keyword evidence="5" id="KW-1185">Reference proteome</keyword>
<organism evidence="4 5">
    <name type="scientific">Mytilus coruscus</name>
    <name type="common">Sea mussel</name>
    <dbReference type="NCBI Taxonomy" id="42192"/>
    <lineage>
        <taxon>Eukaryota</taxon>
        <taxon>Metazoa</taxon>
        <taxon>Spiralia</taxon>
        <taxon>Lophotrochozoa</taxon>
        <taxon>Mollusca</taxon>
        <taxon>Bivalvia</taxon>
        <taxon>Autobranchia</taxon>
        <taxon>Pteriomorphia</taxon>
        <taxon>Mytilida</taxon>
        <taxon>Mytiloidea</taxon>
        <taxon>Mytilidae</taxon>
        <taxon>Mytilinae</taxon>
        <taxon>Mytilus</taxon>
    </lineage>
</organism>
<dbReference type="PROSITE" id="PS50119">
    <property type="entry name" value="ZF_BBOX"/>
    <property type="match status" value="2"/>
</dbReference>
<name>A0A6J8CA40_MYTCO</name>
<dbReference type="Gene3D" id="3.30.160.60">
    <property type="entry name" value="Classic Zinc Finger"/>
    <property type="match status" value="1"/>
</dbReference>
<evidence type="ECO:0000256" key="2">
    <source>
        <dbReference type="SAM" id="Coils"/>
    </source>
</evidence>
<dbReference type="GO" id="GO:0008270">
    <property type="term" value="F:zinc ion binding"/>
    <property type="evidence" value="ECO:0007669"/>
    <property type="project" value="UniProtKB-KW"/>
</dbReference>
<dbReference type="SMART" id="SM00336">
    <property type="entry name" value="BBOX"/>
    <property type="match status" value="2"/>
</dbReference>
<dbReference type="OrthoDB" id="5800423at2759"/>
<dbReference type="CDD" id="cd19756">
    <property type="entry name" value="Bbox2"/>
    <property type="match status" value="1"/>
</dbReference>
<feature type="domain" description="B box-type" evidence="3">
    <location>
        <begin position="4"/>
        <end position="50"/>
    </location>
</feature>
<dbReference type="Proteomes" id="UP000507470">
    <property type="component" value="Unassembled WGS sequence"/>
</dbReference>
<protein>
    <recommendedName>
        <fullName evidence="3">B box-type domain-containing protein</fullName>
    </recommendedName>
</protein>